<feature type="region of interest" description="Disordered" evidence="1">
    <location>
        <begin position="228"/>
        <end position="284"/>
    </location>
</feature>
<reference evidence="3 4" key="1">
    <citation type="submission" date="2024-06" db="EMBL/GenBank/DDBJ databases">
        <title>Complete genome of Phlyctema vagabunda strain 19-DSS-EL-015.</title>
        <authorList>
            <person name="Fiorenzani C."/>
        </authorList>
    </citation>
    <scope>NUCLEOTIDE SEQUENCE [LARGE SCALE GENOMIC DNA]</scope>
    <source>
        <strain evidence="3 4">19-DSS-EL-015</strain>
    </source>
</reference>
<evidence type="ECO:0000313" key="3">
    <source>
        <dbReference type="EMBL" id="KAL3421944.1"/>
    </source>
</evidence>
<feature type="region of interest" description="Disordered" evidence="1">
    <location>
        <begin position="316"/>
        <end position="407"/>
    </location>
</feature>
<feature type="compositionally biased region" description="Polar residues" evidence="1">
    <location>
        <begin position="135"/>
        <end position="153"/>
    </location>
</feature>
<feature type="compositionally biased region" description="Basic and acidic residues" evidence="1">
    <location>
        <begin position="159"/>
        <end position="170"/>
    </location>
</feature>
<keyword evidence="4" id="KW-1185">Reference proteome</keyword>
<feature type="region of interest" description="Disordered" evidence="1">
    <location>
        <begin position="1"/>
        <end position="69"/>
    </location>
</feature>
<feature type="compositionally biased region" description="Basic and acidic residues" evidence="1">
    <location>
        <begin position="327"/>
        <end position="340"/>
    </location>
</feature>
<feature type="domain" description="DDHD" evidence="2">
    <location>
        <begin position="878"/>
        <end position="1084"/>
    </location>
</feature>
<accession>A0ABR4PF48</accession>
<dbReference type="SUPFAM" id="SSF53474">
    <property type="entry name" value="alpha/beta-Hydrolases"/>
    <property type="match status" value="1"/>
</dbReference>
<dbReference type="InterPro" id="IPR058055">
    <property type="entry name" value="PA-PLA1"/>
</dbReference>
<dbReference type="PANTHER" id="PTHR23509:SF6">
    <property type="entry name" value="PHOSPHOLIPASE C1020.13C-RELATED"/>
    <property type="match status" value="1"/>
</dbReference>
<gene>
    <name evidence="3" type="ORF">PVAG01_06100</name>
</gene>
<feature type="compositionally biased region" description="Polar residues" evidence="1">
    <location>
        <begin position="265"/>
        <end position="278"/>
    </location>
</feature>
<feature type="region of interest" description="Disordered" evidence="1">
    <location>
        <begin position="651"/>
        <end position="671"/>
    </location>
</feature>
<feature type="region of interest" description="Disordered" evidence="1">
    <location>
        <begin position="86"/>
        <end position="188"/>
    </location>
</feature>
<evidence type="ECO:0000256" key="1">
    <source>
        <dbReference type="SAM" id="MobiDB-lite"/>
    </source>
</evidence>
<dbReference type="SMART" id="SM01127">
    <property type="entry name" value="DDHD"/>
    <property type="match status" value="1"/>
</dbReference>
<dbReference type="PANTHER" id="PTHR23509">
    <property type="entry name" value="PA-PL1 PHOSPHOLIPASE FAMILY"/>
    <property type="match status" value="1"/>
</dbReference>
<dbReference type="Pfam" id="PF02862">
    <property type="entry name" value="DDHD"/>
    <property type="match status" value="2"/>
</dbReference>
<proteinExistence type="predicted"/>
<dbReference type="EMBL" id="JBFCZG010000005">
    <property type="protein sequence ID" value="KAL3421944.1"/>
    <property type="molecule type" value="Genomic_DNA"/>
</dbReference>
<dbReference type="InterPro" id="IPR029058">
    <property type="entry name" value="AB_hydrolase_fold"/>
</dbReference>
<feature type="compositionally biased region" description="Polar residues" evidence="1">
    <location>
        <begin position="377"/>
        <end position="387"/>
    </location>
</feature>
<comment type="caution">
    <text evidence="3">The sequence shown here is derived from an EMBL/GenBank/DDBJ whole genome shotgun (WGS) entry which is preliminary data.</text>
</comment>
<evidence type="ECO:0000259" key="2">
    <source>
        <dbReference type="PROSITE" id="PS51043"/>
    </source>
</evidence>
<protein>
    <submittedName>
        <fullName evidence="3">Ddhd domain-containing protein</fullName>
    </submittedName>
</protein>
<dbReference type="Proteomes" id="UP001629113">
    <property type="component" value="Unassembled WGS sequence"/>
</dbReference>
<dbReference type="PROSITE" id="PS51043">
    <property type="entry name" value="DDHD"/>
    <property type="match status" value="1"/>
</dbReference>
<evidence type="ECO:0000313" key="4">
    <source>
        <dbReference type="Proteomes" id="UP001629113"/>
    </source>
</evidence>
<sequence>MPPTSHTYGPTCHLAQSVRKKTSNPDDEIPDLNAQFFYSSPLPIDDPLSAAPAPTGSETTKYPPRPFSAYDNSILEESWLSLASEKDHKNHFKGKPPKWMNKHEVERRSVVPKRLSSRDGKTKQKRGRSKDNTTDKQVGQDTNKVLEQPSTSPKPRRIAKSESNPRKHGEPQNSQVFEAEIGSSKPAPEGNLEICTCDPCSCKDSMCNTSACLKSDCGSVACCASGKPSDVEEHTTHHQDKSRSQQKEKSQEENRGKDKAHDQLTKTVSSNVPNPEQQDGSHDNRMIHKEDLMIYPNTGKQHNAANKRGNHKVLIGQKLQDNDQEQSDMRERKGDQKHSLLDGMPTASGNTEAGPSRPLPSEPAGITGSPFARVPSRRSSPLAQAHNNLPPASELQAPPCDEFKDDTGHAREISDEVMQVTGCKAYRNSKAKDEVEVPVGISRLHLVKLPSLQMKPIYWSPVHDGAVVTRGTWFYKDTLLPVEPAVANQLEIGYRELRPWSQTWKDELNSAIDVGAIGEEKIVHRLWPKEVNLHEQKKDQKKVAQKEAPQRSTESMLSTDPFCAAKCFHGEAAAVGTLDAEKGEEATVVRRYPQSHVIYKDWESAFILKQSLVPSAYYGRKPLLKIMKGHKVGIHVVRGFDWKAWEKLHPPKKSPTSIQAEKNAPVTGTAESTKSITCPACRSHQERPKVTDLVLVIHGIGQKLSERVESFHFTHAINTFRRSVNVELGDEAVQPVLRKDLGGVMILPVNWRSNLSFEDGGPREGHDQNNVDSSLEDFTLGDITPDTIPAVRSLISDVMLDIPFYMSHHKPKMIEALITEANRVYTLWTKNNPGFEKSGRVHLIAHSLGSVMALDVLSKQPTTLPKPHSNKKLNTKYFDFDTTNLFFVGSPAGFFLLLEKGNLAPRRDRHKPGAELEDLKSGNGITAEKGTFGSLAVDNIYNIMHYNDPIAYRVNATVDPVYAASLKQAQVPSATTGWFEAIGKAIKSVTPGVSAQPDLAVGQLSKPAGIQRLPSQLEMEVHDFTREEIAEKKFYLLNDNGQVDWFLSSGGGPLEIQYLNMLGAHSSYWGSADFIRMLVTEVGRAPGKQHTLPNLRAVKAGAHKRK</sequence>
<name>A0ABR4PF48_9HELO</name>
<feature type="compositionally biased region" description="Basic and acidic residues" evidence="1">
    <location>
        <begin position="229"/>
        <end position="264"/>
    </location>
</feature>
<organism evidence="3 4">
    <name type="scientific">Phlyctema vagabunda</name>
    <dbReference type="NCBI Taxonomy" id="108571"/>
    <lineage>
        <taxon>Eukaryota</taxon>
        <taxon>Fungi</taxon>
        <taxon>Dikarya</taxon>
        <taxon>Ascomycota</taxon>
        <taxon>Pezizomycotina</taxon>
        <taxon>Leotiomycetes</taxon>
        <taxon>Helotiales</taxon>
        <taxon>Dermateaceae</taxon>
        <taxon>Phlyctema</taxon>
    </lineage>
</organism>
<dbReference type="InterPro" id="IPR004177">
    <property type="entry name" value="DDHD_dom"/>
</dbReference>